<protein>
    <submittedName>
        <fullName evidence="1">Uncharacterized protein</fullName>
    </submittedName>
</protein>
<reference evidence="1 2" key="1">
    <citation type="submission" date="2021-06" db="EMBL/GenBank/DDBJ databases">
        <title>Caerostris extrusa draft genome.</title>
        <authorList>
            <person name="Kono N."/>
            <person name="Arakawa K."/>
        </authorList>
    </citation>
    <scope>NUCLEOTIDE SEQUENCE [LARGE SCALE GENOMIC DNA]</scope>
</reference>
<accession>A0AAV4PGK1</accession>
<evidence type="ECO:0000313" key="2">
    <source>
        <dbReference type="Proteomes" id="UP001054945"/>
    </source>
</evidence>
<dbReference type="Proteomes" id="UP001054945">
    <property type="component" value="Unassembled WGS sequence"/>
</dbReference>
<gene>
    <name evidence="1" type="ORF">CEXT_633551</name>
</gene>
<organism evidence="1 2">
    <name type="scientific">Caerostris extrusa</name>
    <name type="common">Bark spider</name>
    <name type="synonym">Caerostris bankana</name>
    <dbReference type="NCBI Taxonomy" id="172846"/>
    <lineage>
        <taxon>Eukaryota</taxon>
        <taxon>Metazoa</taxon>
        <taxon>Ecdysozoa</taxon>
        <taxon>Arthropoda</taxon>
        <taxon>Chelicerata</taxon>
        <taxon>Arachnida</taxon>
        <taxon>Araneae</taxon>
        <taxon>Araneomorphae</taxon>
        <taxon>Entelegynae</taxon>
        <taxon>Araneoidea</taxon>
        <taxon>Araneidae</taxon>
        <taxon>Caerostris</taxon>
    </lineage>
</organism>
<name>A0AAV4PGK1_CAEEX</name>
<sequence length="113" mass="12739">MLFNFRSDNGQIRLNGAPIDLVTRSNNNRRFLVNRAVFVPCVSLCRAQRREAPLRFPYSCSFFPGTTFVAYVFKVRVLRLGFSMGAPGTKRAFLQSLSLSSLSPRAATFRAEL</sequence>
<proteinExistence type="predicted"/>
<evidence type="ECO:0000313" key="1">
    <source>
        <dbReference type="EMBL" id="GIX95543.1"/>
    </source>
</evidence>
<dbReference type="EMBL" id="BPLR01004531">
    <property type="protein sequence ID" value="GIX95543.1"/>
    <property type="molecule type" value="Genomic_DNA"/>
</dbReference>
<dbReference type="AlphaFoldDB" id="A0AAV4PGK1"/>
<comment type="caution">
    <text evidence="1">The sequence shown here is derived from an EMBL/GenBank/DDBJ whole genome shotgun (WGS) entry which is preliminary data.</text>
</comment>
<keyword evidence="2" id="KW-1185">Reference proteome</keyword>